<keyword evidence="4 5" id="KW-0949">S-adenosyl-L-methionine</keyword>
<dbReference type="InterPro" id="IPR036074">
    <property type="entry name" value="CbiD_sf"/>
</dbReference>
<accession>A0A1G7F1T6</accession>
<sequence length="361" mass="38421">MSAELKGGITTGSCAALAAKAAALLLFRHERVEQVEIALPDGSRLMWPVASLERSDDSAEASIIKDAGDDPDVTHGARIRVRLTPSRGTEVIFRAGPGVGTVTLPGLALAVGEAAINPVPRTMIIAAIREVTEHGVMVTVAVDGGEELAAKTFNPKLGIEGGISIIGTSGRVRPFSAPALQQSLKCALDICVASATTAPVFVPGNMGRNAALRAFHLKTQQVVEVSNEWGYMLEQAQAQPFTALLMLGHPGKLAKLAMGQWNTHSGQSDSAVPFVADLAHQVLQRPLTDTTTVEGVFMECLTDPQRRRVADRLAEAIQRNTAARFPACWQPQVVLINLKGDILGSAGDLQPWLRHLEQESL</sequence>
<evidence type="ECO:0000256" key="5">
    <source>
        <dbReference type="HAMAP-Rule" id="MF_00787"/>
    </source>
</evidence>
<dbReference type="RefSeq" id="WP_092080731.1">
    <property type="nucleotide sequence ID" value="NZ_FNAQ01000026.1"/>
</dbReference>
<reference evidence="7" key="1">
    <citation type="submission" date="2016-10" db="EMBL/GenBank/DDBJ databases">
        <authorList>
            <person name="Varghese N."/>
            <person name="Submissions S."/>
        </authorList>
    </citation>
    <scope>NUCLEOTIDE SEQUENCE [LARGE SCALE GENOMIC DNA]</scope>
    <source>
        <strain evidence="7">DSM 8987</strain>
    </source>
</reference>
<dbReference type="InterPro" id="IPR002748">
    <property type="entry name" value="CbiD"/>
</dbReference>
<keyword evidence="1 5" id="KW-0169">Cobalamin biosynthesis</keyword>
<gene>
    <name evidence="5" type="primary">cbiD</name>
    <name evidence="6" type="ORF">SAMN05661003_1264</name>
</gene>
<evidence type="ECO:0000313" key="7">
    <source>
        <dbReference type="Proteomes" id="UP000243205"/>
    </source>
</evidence>
<evidence type="ECO:0000256" key="1">
    <source>
        <dbReference type="ARBA" id="ARBA00022573"/>
    </source>
</evidence>
<evidence type="ECO:0000256" key="2">
    <source>
        <dbReference type="ARBA" id="ARBA00022603"/>
    </source>
</evidence>
<dbReference type="PANTHER" id="PTHR35863:SF1">
    <property type="entry name" value="COBALT-PRECORRIN-5B C(1)-METHYLTRANSFERASE"/>
    <property type="match status" value="1"/>
</dbReference>
<dbReference type="Pfam" id="PF01888">
    <property type="entry name" value="CbiD"/>
    <property type="match status" value="1"/>
</dbReference>
<comment type="catalytic activity">
    <reaction evidence="5">
        <text>Co-precorrin-5B + S-adenosyl-L-methionine = Co-precorrin-6A + S-adenosyl-L-homocysteine</text>
        <dbReference type="Rhea" id="RHEA:26285"/>
        <dbReference type="ChEBI" id="CHEBI:57856"/>
        <dbReference type="ChEBI" id="CHEBI:59789"/>
        <dbReference type="ChEBI" id="CHEBI:60063"/>
        <dbReference type="ChEBI" id="CHEBI:60064"/>
        <dbReference type="EC" id="2.1.1.195"/>
    </reaction>
</comment>
<dbReference type="NCBIfam" id="TIGR00312">
    <property type="entry name" value="cbiD"/>
    <property type="match status" value="1"/>
</dbReference>
<name>A0A1G7F1T6_9BACT</name>
<dbReference type="Gene3D" id="3.30.2110.10">
    <property type="entry name" value="CbiD-like"/>
    <property type="match status" value="1"/>
</dbReference>
<dbReference type="PIRSF" id="PIRSF026782">
    <property type="entry name" value="CbiD"/>
    <property type="match status" value="1"/>
</dbReference>
<evidence type="ECO:0000256" key="3">
    <source>
        <dbReference type="ARBA" id="ARBA00022679"/>
    </source>
</evidence>
<comment type="pathway">
    <text evidence="5">Cofactor biosynthesis; adenosylcobalamin biosynthesis; cob(II)yrinate a,c-diamide from sirohydrochlorin (anaerobic route): step 6/10.</text>
</comment>
<dbReference type="HAMAP" id="MF_00787">
    <property type="entry name" value="CbiD"/>
    <property type="match status" value="1"/>
</dbReference>
<dbReference type="UniPathway" id="UPA00148">
    <property type="reaction ID" value="UER00227"/>
</dbReference>
<evidence type="ECO:0000313" key="6">
    <source>
        <dbReference type="EMBL" id="SDE69822.1"/>
    </source>
</evidence>
<keyword evidence="3 5" id="KW-0808">Transferase</keyword>
<comment type="similarity">
    <text evidence="5">Belongs to the CbiD family.</text>
</comment>
<dbReference type="OrthoDB" id="6439987at2"/>
<proteinExistence type="inferred from homology"/>
<keyword evidence="2 5" id="KW-0489">Methyltransferase</keyword>
<dbReference type="Proteomes" id="UP000243205">
    <property type="component" value="Unassembled WGS sequence"/>
</dbReference>
<dbReference type="SUPFAM" id="SSF111342">
    <property type="entry name" value="CbiD-like"/>
    <property type="match status" value="1"/>
</dbReference>
<protein>
    <recommendedName>
        <fullName evidence="5">Cobalt-precorrin-5B C(1)-methyltransferase</fullName>
        <ecNumber evidence="5">2.1.1.195</ecNumber>
    </recommendedName>
    <alternativeName>
        <fullName evidence="5">Cobalt-precorrin-6A synthase</fullName>
    </alternativeName>
</protein>
<evidence type="ECO:0000256" key="4">
    <source>
        <dbReference type="ARBA" id="ARBA00022691"/>
    </source>
</evidence>
<dbReference type="AlphaFoldDB" id="A0A1G7F1T6"/>
<dbReference type="GO" id="GO:0032259">
    <property type="term" value="P:methylation"/>
    <property type="evidence" value="ECO:0007669"/>
    <property type="project" value="UniProtKB-KW"/>
</dbReference>
<dbReference type="GO" id="GO:0019251">
    <property type="term" value="P:anaerobic cobalamin biosynthetic process"/>
    <property type="evidence" value="ECO:0007669"/>
    <property type="project" value="UniProtKB-UniRule"/>
</dbReference>
<dbReference type="PANTHER" id="PTHR35863">
    <property type="entry name" value="COBALT-PRECORRIN-5B C(1)-METHYLTRANSFERASE"/>
    <property type="match status" value="1"/>
</dbReference>
<dbReference type="EC" id="2.1.1.195" evidence="5"/>
<dbReference type="GO" id="GO:0043780">
    <property type="term" value="F:cobalt-precorrin-5B C1-methyltransferase activity"/>
    <property type="evidence" value="ECO:0007669"/>
    <property type="project" value="RHEA"/>
</dbReference>
<comment type="function">
    <text evidence="5">Catalyzes the methylation of C-1 in cobalt-precorrin-5B to form cobalt-precorrin-6A.</text>
</comment>
<dbReference type="STRING" id="57664.SAMN05661003_1264"/>
<keyword evidence="7" id="KW-1185">Reference proteome</keyword>
<organism evidence="6 7">
    <name type="scientific">Desulfuromonas thiophila</name>
    <dbReference type="NCBI Taxonomy" id="57664"/>
    <lineage>
        <taxon>Bacteria</taxon>
        <taxon>Pseudomonadati</taxon>
        <taxon>Thermodesulfobacteriota</taxon>
        <taxon>Desulfuromonadia</taxon>
        <taxon>Desulfuromonadales</taxon>
        <taxon>Desulfuromonadaceae</taxon>
        <taxon>Desulfuromonas</taxon>
    </lineage>
</organism>
<dbReference type="EMBL" id="FNAQ01000026">
    <property type="protein sequence ID" value="SDE69822.1"/>
    <property type="molecule type" value="Genomic_DNA"/>
</dbReference>